<keyword evidence="3 5" id="KW-0067">ATP-binding</keyword>
<dbReference type="Pfam" id="PF00118">
    <property type="entry name" value="Cpn60_TCP1"/>
    <property type="match status" value="2"/>
</dbReference>
<dbReference type="SUPFAM" id="SSF54849">
    <property type="entry name" value="GroEL-intermediate domain like"/>
    <property type="match status" value="1"/>
</dbReference>
<dbReference type="InterPro" id="IPR027413">
    <property type="entry name" value="GROEL-like_equatorial_sf"/>
</dbReference>
<dbReference type="GO" id="GO:0051082">
    <property type="term" value="F:unfolded protein binding"/>
    <property type="evidence" value="ECO:0007669"/>
    <property type="project" value="InterPro"/>
</dbReference>
<dbReference type="InterPro" id="IPR017998">
    <property type="entry name" value="Chaperone_TCP-1"/>
</dbReference>
<evidence type="ECO:0000256" key="2">
    <source>
        <dbReference type="ARBA" id="ARBA00022741"/>
    </source>
</evidence>
<dbReference type="GO" id="GO:0016887">
    <property type="term" value="F:ATP hydrolysis activity"/>
    <property type="evidence" value="ECO:0007669"/>
    <property type="project" value="InterPro"/>
</dbReference>
<evidence type="ECO:0008006" key="8">
    <source>
        <dbReference type="Google" id="ProtNLM"/>
    </source>
</evidence>
<dbReference type="SUPFAM" id="SSF48592">
    <property type="entry name" value="GroEL equatorial domain-like"/>
    <property type="match status" value="1"/>
</dbReference>
<reference evidence="6 7" key="1">
    <citation type="journal article" date="2020" name="Mol. Plant">
        <title>The Chromosome-Based Rubber Tree Genome Provides New Insights into Spurge Genome Evolution and Rubber Biosynthesis.</title>
        <authorList>
            <person name="Liu J."/>
            <person name="Shi C."/>
            <person name="Shi C.C."/>
            <person name="Li W."/>
            <person name="Zhang Q.J."/>
            <person name="Zhang Y."/>
            <person name="Li K."/>
            <person name="Lu H.F."/>
            <person name="Shi C."/>
            <person name="Zhu S.T."/>
            <person name="Xiao Z.Y."/>
            <person name="Nan H."/>
            <person name="Yue Y."/>
            <person name="Zhu X.G."/>
            <person name="Wu Y."/>
            <person name="Hong X.N."/>
            <person name="Fan G.Y."/>
            <person name="Tong Y."/>
            <person name="Zhang D."/>
            <person name="Mao C.L."/>
            <person name="Liu Y.L."/>
            <person name="Hao S.J."/>
            <person name="Liu W.Q."/>
            <person name="Lv M.Q."/>
            <person name="Zhang H.B."/>
            <person name="Liu Y."/>
            <person name="Hu-Tang G.R."/>
            <person name="Wang J.P."/>
            <person name="Wang J.H."/>
            <person name="Sun Y.H."/>
            <person name="Ni S.B."/>
            <person name="Chen W.B."/>
            <person name="Zhang X.C."/>
            <person name="Jiao Y.N."/>
            <person name="Eichler E.E."/>
            <person name="Li G.H."/>
            <person name="Liu X."/>
            <person name="Gao L.Z."/>
        </authorList>
    </citation>
    <scope>NUCLEOTIDE SEQUENCE [LARGE SCALE GENOMIC DNA]</scope>
    <source>
        <strain evidence="7">cv. GT1</strain>
        <tissue evidence="6">Leaf</tissue>
    </source>
</reference>
<proteinExistence type="inferred from homology"/>
<dbReference type="PRINTS" id="PR00304">
    <property type="entry name" value="TCOMPLEXTCP1"/>
</dbReference>
<dbReference type="InterPro" id="IPR027409">
    <property type="entry name" value="GroEL-like_apical_dom_sf"/>
</dbReference>
<dbReference type="Proteomes" id="UP000467840">
    <property type="component" value="Chromosome 1"/>
</dbReference>
<dbReference type="SUPFAM" id="SSF52029">
    <property type="entry name" value="GroEL apical domain-like"/>
    <property type="match status" value="1"/>
</dbReference>
<dbReference type="PANTHER" id="PTHR11353">
    <property type="entry name" value="CHAPERONIN"/>
    <property type="match status" value="1"/>
</dbReference>
<keyword evidence="2 5" id="KW-0547">Nucleotide-binding</keyword>
<keyword evidence="7" id="KW-1185">Reference proteome</keyword>
<dbReference type="InterPro" id="IPR002423">
    <property type="entry name" value="Cpn60/GroEL/TCP-1"/>
</dbReference>
<evidence type="ECO:0000313" key="7">
    <source>
        <dbReference type="Proteomes" id="UP000467840"/>
    </source>
</evidence>
<comment type="similarity">
    <text evidence="1 5">Belongs to the TCP-1 chaperonin family.</text>
</comment>
<dbReference type="PROSITE" id="PS00995">
    <property type="entry name" value="TCP1_3"/>
    <property type="match status" value="1"/>
</dbReference>
<dbReference type="InterPro" id="IPR027410">
    <property type="entry name" value="TCP-1-like_intermed_sf"/>
</dbReference>
<dbReference type="InterPro" id="IPR002194">
    <property type="entry name" value="Chaperonin_TCP-1_CS"/>
</dbReference>
<accession>A0A6A6LBM3</accession>
<evidence type="ECO:0000256" key="4">
    <source>
        <dbReference type="ARBA" id="ARBA00023186"/>
    </source>
</evidence>
<evidence type="ECO:0000313" key="6">
    <source>
        <dbReference type="EMBL" id="KAF2298414.1"/>
    </source>
</evidence>
<name>A0A6A6LBM3_HEVBR</name>
<gene>
    <name evidence="6" type="ORF">GH714_023513</name>
</gene>
<dbReference type="EMBL" id="JAAGAX010000011">
    <property type="protein sequence ID" value="KAF2298414.1"/>
    <property type="molecule type" value="Genomic_DNA"/>
</dbReference>
<sequence>MDKMISAANGEVIITNDGATILNKMEVLQPAAKMLVELSKAQDAAAGDGTTTVVVIAGALLKQCLSLFPVESTPREEASGTVDDTEMVKGLVFDKKVSHAAGGPTRVENAKIAVIQFQISPPKTDIEQSIVVSDYTQMDRILKEERNYILAKILVVKDVERDEIEFITKTLNCLPIANIEHFRDEKLGYANLVEEVPLGDGKIVKITGIKNMGRTSTVLVRGSNQLVIDEAERSLHDALCVVRCLVNKRFLIAGGGAPEIELSRQLGAWAKVLHGMEGYCVKSFAEALEVIPYTLAENAGLNPIAIVTELRNRHAQGEINAGINVRKGQITNILEENVVQPLLVSTSAITLATECVRMILKIDDIVTVRLIAKAFDDCCVWLVYLLHAFRIDYYCFVAPDILNFKFVNILYLVRENLFE</sequence>
<evidence type="ECO:0000256" key="1">
    <source>
        <dbReference type="ARBA" id="ARBA00008020"/>
    </source>
</evidence>
<organism evidence="6 7">
    <name type="scientific">Hevea brasiliensis</name>
    <name type="common">Para rubber tree</name>
    <name type="synonym">Siphonia brasiliensis</name>
    <dbReference type="NCBI Taxonomy" id="3981"/>
    <lineage>
        <taxon>Eukaryota</taxon>
        <taxon>Viridiplantae</taxon>
        <taxon>Streptophyta</taxon>
        <taxon>Embryophyta</taxon>
        <taxon>Tracheophyta</taxon>
        <taxon>Spermatophyta</taxon>
        <taxon>Magnoliopsida</taxon>
        <taxon>eudicotyledons</taxon>
        <taxon>Gunneridae</taxon>
        <taxon>Pentapetalae</taxon>
        <taxon>rosids</taxon>
        <taxon>fabids</taxon>
        <taxon>Malpighiales</taxon>
        <taxon>Euphorbiaceae</taxon>
        <taxon>Crotonoideae</taxon>
        <taxon>Micrandreae</taxon>
        <taxon>Hevea</taxon>
    </lineage>
</organism>
<comment type="caution">
    <text evidence="6">The sequence shown here is derived from an EMBL/GenBank/DDBJ whole genome shotgun (WGS) entry which is preliminary data.</text>
</comment>
<protein>
    <recommendedName>
        <fullName evidence="8">T-complex protein 1 subunit delta</fullName>
    </recommendedName>
</protein>
<dbReference type="GO" id="GO:0005524">
    <property type="term" value="F:ATP binding"/>
    <property type="evidence" value="ECO:0007669"/>
    <property type="project" value="UniProtKB-KW"/>
</dbReference>
<dbReference type="Gene3D" id="1.10.560.10">
    <property type="entry name" value="GroEL-like equatorial domain"/>
    <property type="match status" value="2"/>
</dbReference>
<keyword evidence="4 5" id="KW-0143">Chaperone</keyword>
<dbReference type="Gene3D" id="3.50.7.10">
    <property type="entry name" value="GroEL"/>
    <property type="match status" value="2"/>
</dbReference>
<dbReference type="Gene3D" id="3.30.260.10">
    <property type="entry name" value="TCP-1-like chaperonin intermediate domain"/>
    <property type="match status" value="1"/>
</dbReference>
<dbReference type="AlphaFoldDB" id="A0A6A6LBM3"/>
<dbReference type="GO" id="GO:0140662">
    <property type="term" value="F:ATP-dependent protein folding chaperone"/>
    <property type="evidence" value="ECO:0007669"/>
    <property type="project" value="InterPro"/>
</dbReference>
<evidence type="ECO:0000256" key="3">
    <source>
        <dbReference type="ARBA" id="ARBA00022840"/>
    </source>
</evidence>
<evidence type="ECO:0000256" key="5">
    <source>
        <dbReference type="RuleBase" id="RU004187"/>
    </source>
</evidence>